<reference evidence="2" key="1">
    <citation type="submission" date="2017-08" db="EMBL/GenBank/DDBJ databases">
        <authorList>
            <person name="Varghese N."/>
            <person name="Submissions S."/>
        </authorList>
    </citation>
    <scope>NUCLEOTIDE SEQUENCE [LARGE SCALE GENOMIC DNA]</scope>
    <source>
        <strain evidence="2">JC22</strain>
    </source>
</reference>
<dbReference type="AlphaFoldDB" id="A0A285TGV8"/>
<evidence type="ECO:0000313" key="1">
    <source>
        <dbReference type="EMBL" id="SOC20988.1"/>
    </source>
</evidence>
<evidence type="ECO:0000313" key="2">
    <source>
        <dbReference type="Proteomes" id="UP000219636"/>
    </source>
</evidence>
<dbReference type="EMBL" id="OBMQ01000012">
    <property type="protein sequence ID" value="SOC20988.1"/>
    <property type="molecule type" value="Genomic_DNA"/>
</dbReference>
<accession>A0A285TGV8</accession>
<gene>
    <name evidence="1" type="ORF">SAMN05880501_11290</name>
</gene>
<proteinExistence type="predicted"/>
<protein>
    <submittedName>
        <fullName evidence="1">Uncharacterized protein</fullName>
    </submittedName>
</protein>
<dbReference type="Proteomes" id="UP000219636">
    <property type="component" value="Unassembled WGS sequence"/>
</dbReference>
<name>A0A285TGV8_9BACL</name>
<organism evidence="1 2">
    <name type="scientific">Ureibacillus xyleni</name>
    <dbReference type="NCBI Taxonomy" id="614648"/>
    <lineage>
        <taxon>Bacteria</taxon>
        <taxon>Bacillati</taxon>
        <taxon>Bacillota</taxon>
        <taxon>Bacilli</taxon>
        <taxon>Bacillales</taxon>
        <taxon>Caryophanaceae</taxon>
        <taxon>Ureibacillus</taxon>
    </lineage>
</organism>
<keyword evidence="2" id="KW-1185">Reference proteome</keyword>
<sequence>MMYHVITVDRSLFYIEQHHVDTFLSIAEKLKDYSYIVKDGGMTQEDAWVVAFNAWLLLLPDDHIIIQSVEKSLYYSSNYIIYNALRKDNHFQNLKQRKVASPEFFYIASLFFASGLNDWILSVMNKYDLSYMVEKNKELKYFDALEGTESEIQDFLKDQSLFVKAAILELKTDSFSQMLKKCCDDAYFFFLENFAKQKI</sequence>